<accession>A0A0R3RRD3</accession>
<dbReference type="Proteomes" id="UP000050640">
    <property type="component" value="Unplaced"/>
</dbReference>
<evidence type="ECO:0000313" key="1">
    <source>
        <dbReference type="Proteomes" id="UP000050640"/>
    </source>
</evidence>
<sequence length="52" mass="6201">MLQLFPWHAIAHKEIGRFEQQQQPTHHVVLRSANHFKNCYFSPIQCVLVEDQ</sequence>
<keyword evidence="1" id="KW-1185">Reference proteome</keyword>
<organism evidence="1 2">
    <name type="scientific">Elaeophora elaphi</name>
    <dbReference type="NCBI Taxonomy" id="1147741"/>
    <lineage>
        <taxon>Eukaryota</taxon>
        <taxon>Metazoa</taxon>
        <taxon>Ecdysozoa</taxon>
        <taxon>Nematoda</taxon>
        <taxon>Chromadorea</taxon>
        <taxon>Rhabditida</taxon>
        <taxon>Spirurina</taxon>
        <taxon>Spiruromorpha</taxon>
        <taxon>Filarioidea</taxon>
        <taxon>Onchocercidae</taxon>
        <taxon>Elaeophora</taxon>
    </lineage>
</organism>
<proteinExistence type="predicted"/>
<dbReference type="WBParaSite" id="EEL_0000429001-mRNA-1">
    <property type="protein sequence ID" value="EEL_0000429001-mRNA-1"/>
    <property type="gene ID" value="EEL_0000429001"/>
</dbReference>
<protein>
    <submittedName>
        <fullName evidence="2">Uncharacterized protein</fullName>
    </submittedName>
</protein>
<reference evidence="2" key="1">
    <citation type="submission" date="2017-02" db="UniProtKB">
        <authorList>
            <consortium name="WormBaseParasite"/>
        </authorList>
    </citation>
    <scope>IDENTIFICATION</scope>
</reference>
<dbReference type="AlphaFoldDB" id="A0A0R3RRD3"/>
<evidence type="ECO:0000313" key="2">
    <source>
        <dbReference type="WBParaSite" id="EEL_0000429001-mRNA-1"/>
    </source>
</evidence>
<dbReference type="STRING" id="1147741.A0A0R3RRD3"/>
<name>A0A0R3RRD3_9BILA</name>